<dbReference type="Proteomes" id="UP000317078">
    <property type="component" value="Unassembled WGS sequence"/>
</dbReference>
<dbReference type="EMBL" id="RCZP01000002">
    <property type="protein sequence ID" value="TPG60339.1"/>
    <property type="molecule type" value="Genomic_DNA"/>
</dbReference>
<keyword evidence="2" id="KW-1185">Reference proteome</keyword>
<evidence type="ECO:0000313" key="1">
    <source>
        <dbReference type="EMBL" id="TPG60339.1"/>
    </source>
</evidence>
<proteinExistence type="predicted"/>
<sequence length="136" mass="15022">MSETGEEEAILARLAAAHRRWRDAQPAPPPPPSWEEMERLLHDLHRQVEAEMANPEPPDVVALREAAADPAQAAIVAQLRIVGWRLYAKGGATLLERRFQRLERDAHPGFAGDAQRAWTGIGFADRPGGVWKGPGH</sequence>
<reference evidence="1 2" key="1">
    <citation type="journal article" date="2019" name="Environ. Microbiol.">
        <title>Species interactions and distinct microbial communities in high Arctic permafrost affected cryosols are associated with the CH4 and CO2 gas fluxes.</title>
        <authorList>
            <person name="Altshuler I."/>
            <person name="Hamel J."/>
            <person name="Turney S."/>
            <person name="Magnuson E."/>
            <person name="Levesque R."/>
            <person name="Greer C."/>
            <person name="Whyte L.G."/>
        </authorList>
    </citation>
    <scope>NUCLEOTIDE SEQUENCE [LARGE SCALE GENOMIC DNA]</scope>
    <source>
        <strain evidence="1 2">S9.3B</strain>
    </source>
</reference>
<dbReference type="RefSeq" id="WP_140881269.1">
    <property type="nucleotide sequence ID" value="NZ_RCZP01000002.1"/>
</dbReference>
<accession>A0A502GE05</accession>
<evidence type="ECO:0000313" key="2">
    <source>
        <dbReference type="Proteomes" id="UP000317078"/>
    </source>
</evidence>
<organism evidence="1 2">
    <name type="scientific">Muricoccus nepalensis</name>
    <dbReference type="NCBI Taxonomy" id="1854500"/>
    <lineage>
        <taxon>Bacteria</taxon>
        <taxon>Pseudomonadati</taxon>
        <taxon>Pseudomonadota</taxon>
        <taxon>Alphaproteobacteria</taxon>
        <taxon>Acetobacterales</taxon>
        <taxon>Roseomonadaceae</taxon>
        <taxon>Muricoccus</taxon>
    </lineage>
</organism>
<dbReference type="AlphaFoldDB" id="A0A502GE05"/>
<gene>
    <name evidence="1" type="ORF">EAH89_02865</name>
</gene>
<protein>
    <submittedName>
        <fullName evidence="1">Uncharacterized protein</fullName>
    </submittedName>
</protein>
<comment type="caution">
    <text evidence="1">The sequence shown here is derived from an EMBL/GenBank/DDBJ whole genome shotgun (WGS) entry which is preliminary data.</text>
</comment>
<name>A0A502GE05_9PROT</name>